<feature type="signal peptide" evidence="1">
    <location>
        <begin position="1"/>
        <end position="20"/>
    </location>
</feature>
<keyword evidence="4" id="KW-1185">Reference proteome</keyword>
<dbReference type="Proteomes" id="UP000185639">
    <property type="component" value="Unassembled WGS sequence"/>
</dbReference>
<feature type="chain" id="PRO_5012116896" description="DUF6160 domain-containing protein" evidence="1">
    <location>
        <begin position="21"/>
        <end position="279"/>
    </location>
</feature>
<dbReference type="InterPro" id="IPR046158">
    <property type="entry name" value="DUF6160"/>
</dbReference>
<dbReference type="Pfam" id="PF19657">
    <property type="entry name" value="DUF6160"/>
    <property type="match status" value="1"/>
</dbReference>
<evidence type="ECO:0000313" key="4">
    <source>
        <dbReference type="Proteomes" id="UP000185639"/>
    </source>
</evidence>
<dbReference type="EMBL" id="FTOH01000002">
    <property type="protein sequence ID" value="SIS57060.1"/>
    <property type="molecule type" value="Genomic_DNA"/>
</dbReference>
<reference evidence="4" key="1">
    <citation type="submission" date="2017-01" db="EMBL/GenBank/DDBJ databases">
        <authorList>
            <person name="Varghese N."/>
            <person name="Submissions S."/>
        </authorList>
    </citation>
    <scope>NUCLEOTIDE SEQUENCE [LARGE SCALE GENOMIC DNA]</scope>
    <source>
        <strain evidence="4">DSM 24913</strain>
    </source>
</reference>
<sequence length="279" mass="30034">MIIKPTVSLVALLLPMSALAELQSLDEYAMSTVSGQSGISIEMEAQMDIGEIIYTDEGSLAITEVFLGGADRDDLFVEGYTAANGGTPFIQNVSSLLDDLKLDIDISAEGELSLKFFPVGFAAPVDFSIRTEAWEIRDADGAPKFTLIDNFKMDGIFTQLWAKIGYDDELGTDRLNLEMMIGIDDLDFDMPALGLAIRDFRMTRSDYDDNPNLLSANAQIEADIYSGQNSQGGGALAIDNIGMNADITVGSIQVGGRSIGSMKVDNLNMVGGSLKIYGH</sequence>
<protein>
    <recommendedName>
        <fullName evidence="2">DUF6160 domain-containing protein</fullName>
    </recommendedName>
</protein>
<evidence type="ECO:0000259" key="2">
    <source>
        <dbReference type="Pfam" id="PF19657"/>
    </source>
</evidence>
<dbReference type="STRING" id="484498.SAMN05421686_102343"/>
<evidence type="ECO:0000256" key="1">
    <source>
        <dbReference type="SAM" id="SignalP"/>
    </source>
</evidence>
<gene>
    <name evidence="3" type="ORF">SAMN05421686_102343</name>
</gene>
<organism evidence="3 4">
    <name type="scientific">Thalassolituus maritimus</name>
    <dbReference type="NCBI Taxonomy" id="484498"/>
    <lineage>
        <taxon>Bacteria</taxon>
        <taxon>Pseudomonadati</taxon>
        <taxon>Pseudomonadota</taxon>
        <taxon>Gammaproteobacteria</taxon>
        <taxon>Oceanospirillales</taxon>
        <taxon>Oceanospirillaceae</taxon>
        <taxon>Thalassolituus</taxon>
    </lineage>
</organism>
<dbReference type="OrthoDB" id="6119200at2"/>
<proteinExistence type="predicted"/>
<evidence type="ECO:0000313" key="3">
    <source>
        <dbReference type="EMBL" id="SIS57060.1"/>
    </source>
</evidence>
<name>A0A1N7K690_9GAMM</name>
<dbReference type="AlphaFoldDB" id="A0A1N7K690"/>
<keyword evidence="1" id="KW-0732">Signal</keyword>
<accession>A0A1N7K690</accession>
<dbReference type="RefSeq" id="WP_076514467.1">
    <property type="nucleotide sequence ID" value="NZ_CAJWBH010000014.1"/>
</dbReference>
<feature type="domain" description="DUF6160" evidence="2">
    <location>
        <begin position="7"/>
        <end position="107"/>
    </location>
</feature>